<name>A0A5B9WEN1_9BACT</name>
<dbReference type="Gene3D" id="1.20.59.10">
    <property type="entry name" value="Chorismate mutase"/>
    <property type="match status" value="1"/>
</dbReference>
<dbReference type="SMART" id="SM00830">
    <property type="entry name" value="CM_2"/>
    <property type="match status" value="1"/>
</dbReference>
<dbReference type="PROSITE" id="PS51168">
    <property type="entry name" value="CHORISMATE_MUT_2"/>
    <property type="match status" value="1"/>
</dbReference>
<dbReference type="GO" id="GO:0005737">
    <property type="term" value="C:cytoplasm"/>
    <property type="evidence" value="ECO:0007669"/>
    <property type="project" value="UniProtKB-SubCell"/>
</dbReference>
<dbReference type="SUPFAM" id="SSF55021">
    <property type="entry name" value="ACT-like"/>
    <property type="match status" value="1"/>
</dbReference>
<dbReference type="GO" id="GO:0004664">
    <property type="term" value="F:prephenate dehydratase activity"/>
    <property type="evidence" value="ECO:0007669"/>
    <property type="project" value="UniProtKB-EC"/>
</dbReference>
<evidence type="ECO:0000256" key="8">
    <source>
        <dbReference type="ARBA" id="ARBA00014401"/>
    </source>
</evidence>
<dbReference type="InterPro" id="IPR036979">
    <property type="entry name" value="CM_dom_sf"/>
</dbReference>
<feature type="domain" description="Prephenate dehydratase" evidence="22">
    <location>
        <begin position="115"/>
        <end position="290"/>
    </location>
</feature>
<evidence type="ECO:0000313" key="25">
    <source>
        <dbReference type="Proteomes" id="UP000324233"/>
    </source>
</evidence>
<evidence type="ECO:0000259" key="23">
    <source>
        <dbReference type="PROSITE" id="PS51671"/>
    </source>
</evidence>
<dbReference type="SUPFAM" id="SSF53850">
    <property type="entry name" value="Periplasmic binding protein-like II"/>
    <property type="match status" value="1"/>
</dbReference>
<feature type="site" description="Essential for prephenate dehydratase activity" evidence="19">
    <location>
        <position position="283"/>
    </location>
</feature>
<evidence type="ECO:0000256" key="19">
    <source>
        <dbReference type="PIRSR" id="PIRSR001500-2"/>
    </source>
</evidence>
<dbReference type="SUPFAM" id="SSF48600">
    <property type="entry name" value="Chorismate mutase II"/>
    <property type="match status" value="1"/>
</dbReference>
<evidence type="ECO:0000256" key="2">
    <source>
        <dbReference type="ARBA" id="ARBA00002364"/>
    </source>
</evidence>
<keyword evidence="9" id="KW-0963">Cytoplasm</keyword>
<dbReference type="OrthoDB" id="9802281at2"/>
<evidence type="ECO:0000256" key="6">
    <source>
        <dbReference type="ARBA" id="ARBA00012404"/>
    </source>
</evidence>
<dbReference type="InterPro" id="IPR036263">
    <property type="entry name" value="Chorismate_II_sf"/>
</dbReference>
<dbReference type="PANTHER" id="PTHR21022">
    <property type="entry name" value="PREPHENATE DEHYDRATASE P PROTEIN"/>
    <property type="match status" value="1"/>
</dbReference>
<evidence type="ECO:0000256" key="20">
    <source>
        <dbReference type="SAM" id="MobiDB-lite"/>
    </source>
</evidence>
<dbReference type="InterPro" id="IPR002912">
    <property type="entry name" value="ACT_dom"/>
</dbReference>
<keyword evidence="25" id="KW-1185">Reference proteome</keyword>
<dbReference type="KEGG" id="agv:OJF2_69410"/>
<keyword evidence="14" id="KW-0456">Lyase</keyword>
<dbReference type="PIRSF" id="PIRSF001500">
    <property type="entry name" value="Chor_mut_pdt_Ppr"/>
    <property type="match status" value="1"/>
</dbReference>
<evidence type="ECO:0000256" key="18">
    <source>
        <dbReference type="ARBA" id="ARBA00047848"/>
    </source>
</evidence>
<dbReference type="RefSeq" id="WP_148597791.1">
    <property type="nucleotide sequence ID" value="NZ_CP042997.1"/>
</dbReference>
<comment type="pathway">
    <text evidence="5">Metabolic intermediate biosynthesis; prephenate biosynthesis; prephenate from chorismate: step 1/1.</text>
</comment>
<dbReference type="PANTHER" id="PTHR21022:SF19">
    <property type="entry name" value="PREPHENATE DEHYDRATASE-RELATED"/>
    <property type="match status" value="1"/>
</dbReference>
<evidence type="ECO:0000259" key="22">
    <source>
        <dbReference type="PROSITE" id="PS51171"/>
    </source>
</evidence>
<comment type="pathway">
    <text evidence="4">Amino-acid biosynthesis; L-phenylalanine biosynthesis; phenylpyruvate from prephenate: step 1/1.</text>
</comment>
<evidence type="ECO:0000256" key="16">
    <source>
        <dbReference type="ARBA" id="ARBA00031175"/>
    </source>
</evidence>
<evidence type="ECO:0000256" key="12">
    <source>
        <dbReference type="ARBA" id="ARBA00023222"/>
    </source>
</evidence>
<evidence type="ECO:0000256" key="15">
    <source>
        <dbReference type="ARBA" id="ARBA00023268"/>
    </source>
</evidence>
<keyword evidence="13" id="KW-0413">Isomerase</keyword>
<dbReference type="GO" id="GO:0046417">
    <property type="term" value="P:chorismate metabolic process"/>
    <property type="evidence" value="ECO:0007669"/>
    <property type="project" value="InterPro"/>
</dbReference>
<dbReference type="Pfam" id="PF00800">
    <property type="entry name" value="PDT"/>
    <property type="match status" value="1"/>
</dbReference>
<dbReference type="Proteomes" id="UP000324233">
    <property type="component" value="Chromosome"/>
</dbReference>
<evidence type="ECO:0000256" key="10">
    <source>
        <dbReference type="ARBA" id="ARBA00022605"/>
    </source>
</evidence>
<dbReference type="InterPro" id="IPR008242">
    <property type="entry name" value="Chor_mutase/pphenate_deHydtase"/>
</dbReference>
<keyword evidence="10" id="KW-0028">Amino-acid biosynthesis</keyword>
<gene>
    <name evidence="24" type="primary">pheA</name>
    <name evidence="24" type="ORF">OJF2_69410</name>
</gene>
<organism evidence="24 25">
    <name type="scientific">Aquisphaera giovannonii</name>
    <dbReference type="NCBI Taxonomy" id="406548"/>
    <lineage>
        <taxon>Bacteria</taxon>
        <taxon>Pseudomonadati</taxon>
        <taxon>Planctomycetota</taxon>
        <taxon>Planctomycetia</taxon>
        <taxon>Isosphaerales</taxon>
        <taxon>Isosphaeraceae</taxon>
        <taxon>Aquisphaera</taxon>
    </lineage>
</organism>
<dbReference type="GO" id="GO:0009094">
    <property type="term" value="P:L-phenylalanine biosynthetic process"/>
    <property type="evidence" value="ECO:0007669"/>
    <property type="project" value="UniProtKB-UniPathway"/>
</dbReference>
<feature type="region of interest" description="Disordered" evidence="20">
    <location>
        <begin position="1"/>
        <end position="28"/>
    </location>
</feature>
<evidence type="ECO:0000256" key="11">
    <source>
        <dbReference type="ARBA" id="ARBA00023141"/>
    </source>
</evidence>
<dbReference type="GO" id="GO:0004106">
    <property type="term" value="F:chorismate mutase activity"/>
    <property type="evidence" value="ECO:0007669"/>
    <property type="project" value="UniProtKB-EC"/>
</dbReference>
<dbReference type="InterPro" id="IPR002701">
    <property type="entry name" value="CM_II_prokaryot"/>
</dbReference>
<dbReference type="Pfam" id="PF01817">
    <property type="entry name" value="CM_2"/>
    <property type="match status" value="1"/>
</dbReference>
<dbReference type="UniPathway" id="UPA00120">
    <property type="reaction ID" value="UER00203"/>
</dbReference>
<keyword evidence="11" id="KW-0057">Aromatic amino acid biosynthesis</keyword>
<evidence type="ECO:0000256" key="3">
    <source>
        <dbReference type="ARBA" id="ARBA00004496"/>
    </source>
</evidence>
<evidence type="ECO:0000256" key="5">
    <source>
        <dbReference type="ARBA" id="ARBA00004817"/>
    </source>
</evidence>
<evidence type="ECO:0000256" key="9">
    <source>
        <dbReference type="ARBA" id="ARBA00022490"/>
    </source>
</evidence>
<dbReference type="Gene3D" id="3.40.190.10">
    <property type="entry name" value="Periplasmic binding protein-like II"/>
    <property type="match status" value="2"/>
</dbReference>
<dbReference type="EC" id="4.2.1.51" evidence="7"/>
<dbReference type="EMBL" id="CP042997">
    <property type="protein sequence ID" value="QEH38340.1"/>
    <property type="molecule type" value="Genomic_DNA"/>
</dbReference>
<dbReference type="InterPro" id="IPR045865">
    <property type="entry name" value="ACT-like_dom_sf"/>
</dbReference>
<dbReference type="AlphaFoldDB" id="A0A5B9WEN1"/>
<evidence type="ECO:0000313" key="24">
    <source>
        <dbReference type="EMBL" id="QEH38340.1"/>
    </source>
</evidence>
<evidence type="ECO:0000256" key="17">
    <source>
        <dbReference type="ARBA" id="ARBA00031520"/>
    </source>
</evidence>
<sequence>MARKSAPASKTTTAGKAAPAEAPDARRAPTLSSLRAEIDRLDLDLVTLLNRRAEIATQIGQIKHSQGLEIWSAAREDEVIARAVAGSSGPLPNETLRLIFRELMSGSRSLQKNLRVACLGPKYSYSYLAAVAKFGEAVDHVPVGSIAAVFEEVNRRHVQFGIVPLENSTDGRIADTLDMFIKLPNIKIRAEIRLRIHHCLLGRCEWSQVRRVYSKSQALSQCRNWLGKNLPQSAKVEVVSTAAAAELAQREEFAAAVASRAAAAAYRLNILAENIEDQPHNVTRFAVIAEVAEQPTGKDKTTLMLRLHNQVGSLNRILAPFEKYAVNLTWIESFPVPDAPKDTNPAYLFFLDIEGHVNDPPVQKALEAVRKKCDRLDILGSYPRSECIES</sequence>
<dbReference type="UniPathway" id="UPA00121">
    <property type="reaction ID" value="UER00345"/>
</dbReference>
<evidence type="ECO:0000256" key="4">
    <source>
        <dbReference type="ARBA" id="ARBA00004741"/>
    </source>
</evidence>
<dbReference type="NCBIfam" id="NF008865">
    <property type="entry name" value="PRK11898.1"/>
    <property type="match status" value="1"/>
</dbReference>
<evidence type="ECO:0000256" key="13">
    <source>
        <dbReference type="ARBA" id="ARBA00023235"/>
    </source>
</evidence>
<comment type="catalytic activity">
    <reaction evidence="18">
        <text>prephenate + H(+) = 3-phenylpyruvate + CO2 + H2O</text>
        <dbReference type="Rhea" id="RHEA:21648"/>
        <dbReference type="ChEBI" id="CHEBI:15377"/>
        <dbReference type="ChEBI" id="CHEBI:15378"/>
        <dbReference type="ChEBI" id="CHEBI:16526"/>
        <dbReference type="ChEBI" id="CHEBI:18005"/>
        <dbReference type="ChEBI" id="CHEBI:29934"/>
        <dbReference type="EC" id="4.2.1.51"/>
    </reaction>
</comment>
<reference evidence="24 25" key="1">
    <citation type="submission" date="2019-08" db="EMBL/GenBank/DDBJ databases">
        <title>Deep-cultivation of Planctomycetes and their phenomic and genomic characterization uncovers novel biology.</title>
        <authorList>
            <person name="Wiegand S."/>
            <person name="Jogler M."/>
            <person name="Boedeker C."/>
            <person name="Pinto D."/>
            <person name="Vollmers J."/>
            <person name="Rivas-Marin E."/>
            <person name="Kohn T."/>
            <person name="Peeters S.H."/>
            <person name="Heuer A."/>
            <person name="Rast P."/>
            <person name="Oberbeckmann S."/>
            <person name="Bunk B."/>
            <person name="Jeske O."/>
            <person name="Meyerdierks A."/>
            <person name="Storesund J.E."/>
            <person name="Kallscheuer N."/>
            <person name="Luecker S."/>
            <person name="Lage O.M."/>
            <person name="Pohl T."/>
            <person name="Merkel B.J."/>
            <person name="Hornburger P."/>
            <person name="Mueller R.-W."/>
            <person name="Bruemmer F."/>
            <person name="Labrenz M."/>
            <person name="Spormann A.M."/>
            <person name="Op den Camp H."/>
            <person name="Overmann J."/>
            <person name="Amann R."/>
            <person name="Jetten M.S.M."/>
            <person name="Mascher T."/>
            <person name="Medema M.H."/>
            <person name="Devos D.P."/>
            <person name="Kaster A.-K."/>
            <person name="Ovreas L."/>
            <person name="Rohde M."/>
            <person name="Galperin M.Y."/>
            <person name="Jogler C."/>
        </authorList>
    </citation>
    <scope>NUCLEOTIDE SEQUENCE [LARGE SCALE GENOMIC DNA]</scope>
    <source>
        <strain evidence="24 25">OJF2</strain>
    </source>
</reference>
<keyword evidence="15" id="KW-0511">Multifunctional enzyme</keyword>
<evidence type="ECO:0000256" key="1">
    <source>
        <dbReference type="ARBA" id="ARBA00000824"/>
    </source>
</evidence>
<feature type="compositionally biased region" description="Low complexity" evidence="20">
    <location>
        <begin position="1"/>
        <end position="22"/>
    </location>
</feature>
<proteinExistence type="predicted"/>
<accession>A0A5B9WEN1</accession>
<keyword evidence="12" id="KW-0584">Phenylalanine biosynthesis</keyword>
<protein>
    <recommendedName>
        <fullName evidence="8">Bifunctional chorismate mutase/prephenate dehydratase</fullName>
        <ecNumber evidence="7">4.2.1.51</ecNumber>
        <ecNumber evidence="6">5.4.99.5</ecNumber>
    </recommendedName>
    <alternativeName>
        <fullName evidence="17">Chorismate mutase-prephenate dehydratase</fullName>
    </alternativeName>
    <alternativeName>
        <fullName evidence="16">p-protein</fullName>
    </alternativeName>
</protein>
<dbReference type="Gene3D" id="3.30.70.260">
    <property type="match status" value="1"/>
</dbReference>
<evidence type="ECO:0000259" key="21">
    <source>
        <dbReference type="PROSITE" id="PS51168"/>
    </source>
</evidence>
<comment type="subcellular location">
    <subcellularLocation>
        <location evidence="3">Cytoplasm</location>
    </subcellularLocation>
</comment>
<comment type="catalytic activity">
    <reaction evidence="1">
        <text>chorismate = prephenate</text>
        <dbReference type="Rhea" id="RHEA:13897"/>
        <dbReference type="ChEBI" id="CHEBI:29748"/>
        <dbReference type="ChEBI" id="CHEBI:29934"/>
        <dbReference type="EC" id="5.4.99.5"/>
    </reaction>
</comment>
<feature type="domain" description="ACT" evidence="23">
    <location>
        <begin position="302"/>
        <end position="383"/>
    </location>
</feature>
<dbReference type="CDD" id="cd13630">
    <property type="entry name" value="PBP2_PDT_1"/>
    <property type="match status" value="1"/>
</dbReference>
<dbReference type="EC" id="5.4.99.5" evidence="6"/>
<dbReference type="PROSITE" id="PS51171">
    <property type="entry name" value="PREPHENATE_DEHYDR_3"/>
    <property type="match status" value="1"/>
</dbReference>
<evidence type="ECO:0000256" key="7">
    <source>
        <dbReference type="ARBA" id="ARBA00013147"/>
    </source>
</evidence>
<feature type="domain" description="Chorismate mutase" evidence="21">
    <location>
        <begin position="25"/>
        <end position="115"/>
    </location>
</feature>
<dbReference type="PROSITE" id="PS51671">
    <property type="entry name" value="ACT"/>
    <property type="match status" value="1"/>
</dbReference>
<dbReference type="CDD" id="cd04905">
    <property type="entry name" value="ACT_CM-PDT"/>
    <property type="match status" value="1"/>
</dbReference>
<comment type="function">
    <text evidence="2">Catalyzes the Claisen rearrangement of chorismate to prephenate and the decarboxylation/dehydration of prephenate to phenylpyruvate.</text>
</comment>
<dbReference type="InterPro" id="IPR001086">
    <property type="entry name" value="Preph_deHydtase"/>
</dbReference>
<evidence type="ECO:0000256" key="14">
    <source>
        <dbReference type="ARBA" id="ARBA00023239"/>
    </source>
</evidence>